<dbReference type="InterPro" id="IPR017475">
    <property type="entry name" value="EPS_sugar_tfrase"/>
</dbReference>
<name>A0A975BHH0_9BACT</name>
<proteinExistence type="inferred from homology"/>
<evidence type="ECO:0000256" key="6">
    <source>
        <dbReference type="ARBA" id="ARBA00023136"/>
    </source>
</evidence>
<feature type="domain" description="Bacterial sugar transferase" evidence="8">
    <location>
        <begin position="272"/>
        <end position="455"/>
    </location>
</feature>
<evidence type="ECO:0000256" key="2">
    <source>
        <dbReference type="ARBA" id="ARBA00006464"/>
    </source>
</evidence>
<comment type="subcellular location">
    <subcellularLocation>
        <location evidence="1">Membrane</location>
        <topology evidence="1">Multi-pass membrane protein</topology>
    </subcellularLocation>
</comment>
<evidence type="ECO:0000313" key="10">
    <source>
        <dbReference type="Proteomes" id="UP000663722"/>
    </source>
</evidence>
<dbReference type="Pfam" id="PF13727">
    <property type="entry name" value="CoA_binding_3"/>
    <property type="match status" value="1"/>
</dbReference>
<feature type="transmembrane region" description="Helical" evidence="7">
    <location>
        <begin position="12"/>
        <end position="36"/>
    </location>
</feature>
<evidence type="ECO:0000256" key="5">
    <source>
        <dbReference type="ARBA" id="ARBA00022989"/>
    </source>
</evidence>
<accession>A0A975BHH0</accession>
<keyword evidence="5 7" id="KW-1133">Transmembrane helix</keyword>
<organism evidence="9 10">
    <name type="scientific">Desulfonema magnum</name>
    <dbReference type="NCBI Taxonomy" id="45655"/>
    <lineage>
        <taxon>Bacteria</taxon>
        <taxon>Pseudomonadati</taxon>
        <taxon>Thermodesulfobacteriota</taxon>
        <taxon>Desulfobacteria</taxon>
        <taxon>Desulfobacterales</taxon>
        <taxon>Desulfococcaceae</taxon>
        <taxon>Desulfonema</taxon>
    </lineage>
</organism>
<keyword evidence="6 7" id="KW-0472">Membrane</keyword>
<dbReference type="GO" id="GO:0016020">
    <property type="term" value="C:membrane"/>
    <property type="evidence" value="ECO:0007669"/>
    <property type="project" value="UniProtKB-SubCell"/>
</dbReference>
<dbReference type="Pfam" id="PF02397">
    <property type="entry name" value="Bac_transf"/>
    <property type="match status" value="1"/>
</dbReference>
<evidence type="ECO:0000256" key="1">
    <source>
        <dbReference type="ARBA" id="ARBA00004141"/>
    </source>
</evidence>
<feature type="transmembrane region" description="Helical" evidence="7">
    <location>
        <begin position="277"/>
        <end position="298"/>
    </location>
</feature>
<dbReference type="InterPro" id="IPR017464">
    <property type="entry name" value="Sugar_tfrase_EpsB_2"/>
</dbReference>
<comment type="similarity">
    <text evidence="2">Belongs to the bacterial sugar transferase family.</text>
</comment>
<keyword evidence="4 7" id="KW-0812">Transmembrane</keyword>
<dbReference type="GO" id="GO:0089702">
    <property type="term" value="F:undecaprenyl-phosphate glucose phosphotransferase activity"/>
    <property type="evidence" value="ECO:0007669"/>
    <property type="project" value="TreeGrafter"/>
</dbReference>
<sequence length="461" mass="52305">MLRVLKQYYPVRNIFFVIGEGLIIYASVIFAGWILLGVKPFIIVKSLLITLICQICLYYNDLYDLNVTYSSGELGIRLLQALGVATIFLSGIYFVFPKAIISGSFFFALTIGFIILFSMVWRLTWSLVLNKDMLNQKIMVVGSGELARNIMNEIKNRKSCGYVVAAAALESYDDADFADEKNMAVFCREHHAGLCNIAKDMKIKKVVVALRERRAGFPTKELLDCRVSGIDILEGDSFYEKLTGKLSVEHINPEWLIFSEGFRTSLFSRFLKRSLDIVLSFTMLVLLSPVILLTAVLIKIDSKGPVFFSQERVGEKKKIYKIYKFRSMVADAEKQSGPVWAKANDDRVTLVGRFIRKWRIDELPQLWNVLKGEMSFVGPRPEREFFVKGLEFIIPYYGARFTAKPGVTGWAQVSYGYGASVKDATEKLNYDLFYMKNMSISMDLVIVLRTVKTVISGEGAR</sequence>
<dbReference type="Proteomes" id="UP000663722">
    <property type="component" value="Chromosome"/>
</dbReference>
<keyword evidence="3 9" id="KW-0808">Transferase</keyword>
<dbReference type="PANTHER" id="PTHR30576">
    <property type="entry name" value="COLANIC BIOSYNTHESIS UDP-GLUCOSE LIPID CARRIER TRANSFERASE"/>
    <property type="match status" value="1"/>
</dbReference>
<dbReference type="PANTHER" id="PTHR30576:SF21">
    <property type="entry name" value="UDP-GLUCOSE:UNDECAPRENYL-PHOSPHATE GLUCOSE-1-PHOSPHATE TRANSFERASE"/>
    <property type="match status" value="1"/>
</dbReference>
<dbReference type="RefSeq" id="WP_207681549.1">
    <property type="nucleotide sequence ID" value="NZ_CP061800.1"/>
</dbReference>
<feature type="transmembrane region" description="Helical" evidence="7">
    <location>
        <begin position="42"/>
        <end position="62"/>
    </location>
</feature>
<evidence type="ECO:0000256" key="4">
    <source>
        <dbReference type="ARBA" id="ARBA00022692"/>
    </source>
</evidence>
<dbReference type="EMBL" id="CP061800">
    <property type="protein sequence ID" value="QTA85531.1"/>
    <property type="molecule type" value="Genomic_DNA"/>
</dbReference>
<evidence type="ECO:0000256" key="3">
    <source>
        <dbReference type="ARBA" id="ARBA00022679"/>
    </source>
</evidence>
<dbReference type="NCBIfam" id="TIGR03025">
    <property type="entry name" value="EPS_sugtrans"/>
    <property type="match status" value="1"/>
</dbReference>
<evidence type="ECO:0000313" key="9">
    <source>
        <dbReference type="EMBL" id="QTA85531.1"/>
    </source>
</evidence>
<feature type="transmembrane region" description="Helical" evidence="7">
    <location>
        <begin position="74"/>
        <end position="94"/>
    </location>
</feature>
<keyword evidence="10" id="KW-1185">Reference proteome</keyword>
<reference evidence="9" key="1">
    <citation type="journal article" date="2021" name="Microb. Physiol.">
        <title>Proteogenomic Insights into the Physiology of Marine, Sulfate-Reducing, Filamentous Desulfonema limicola and Desulfonema magnum.</title>
        <authorList>
            <person name="Schnaars V."/>
            <person name="Wohlbrand L."/>
            <person name="Scheve S."/>
            <person name="Hinrichs C."/>
            <person name="Reinhardt R."/>
            <person name="Rabus R."/>
        </authorList>
    </citation>
    <scope>NUCLEOTIDE SEQUENCE</scope>
    <source>
        <strain evidence="9">4be13</strain>
    </source>
</reference>
<dbReference type="InterPro" id="IPR003362">
    <property type="entry name" value="Bact_transf"/>
</dbReference>
<protein>
    <submittedName>
        <fullName evidence="9">Sugar transferase, PEP-CTERM</fullName>
    </submittedName>
</protein>
<feature type="transmembrane region" description="Helical" evidence="7">
    <location>
        <begin position="100"/>
        <end position="121"/>
    </location>
</feature>
<dbReference type="NCBIfam" id="TIGR03013">
    <property type="entry name" value="EpsB_2"/>
    <property type="match status" value="1"/>
</dbReference>
<dbReference type="GO" id="GO:0009242">
    <property type="term" value="P:colanic acid biosynthetic process"/>
    <property type="evidence" value="ECO:0007669"/>
    <property type="project" value="TreeGrafter"/>
</dbReference>
<gene>
    <name evidence="9" type="ORF">dnm_015420</name>
</gene>
<dbReference type="KEGG" id="dmm:dnm_015420"/>
<dbReference type="AlphaFoldDB" id="A0A975BHH0"/>
<evidence type="ECO:0000256" key="7">
    <source>
        <dbReference type="SAM" id="Phobius"/>
    </source>
</evidence>
<evidence type="ECO:0000259" key="8">
    <source>
        <dbReference type="Pfam" id="PF02397"/>
    </source>
</evidence>